<organism evidence="8 9">
    <name type="scientific">Heterorhabditis bacteriophora</name>
    <name type="common">Entomopathogenic nematode worm</name>
    <dbReference type="NCBI Taxonomy" id="37862"/>
    <lineage>
        <taxon>Eukaryota</taxon>
        <taxon>Metazoa</taxon>
        <taxon>Ecdysozoa</taxon>
        <taxon>Nematoda</taxon>
        <taxon>Chromadorea</taxon>
        <taxon>Rhabditida</taxon>
        <taxon>Rhabditina</taxon>
        <taxon>Rhabditomorpha</taxon>
        <taxon>Strongyloidea</taxon>
        <taxon>Heterorhabditidae</taxon>
        <taxon>Heterorhabditis</taxon>
    </lineage>
</organism>
<dbReference type="GO" id="GO:0035556">
    <property type="term" value="P:intracellular signal transduction"/>
    <property type="evidence" value="ECO:0007669"/>
    <property type="project" value="InterPro"/>
</dbReference>
<evidence type="ECO:0000256" key="4">
    <source>
        <dbReference type="ARBA" id="ARBA00022737"/>
    </source>
</evidence>
<keyword evidence="4" id="KW-0677">Repeat</keyword>
<dbReference type="SMART" id="SM00537">
    <property type="entry name" value="DCX"/>
    <property type="match status" value="1"/>
</dbReference>
<evidence type="ECO:0000256" key="1">
    <source>
        <dbReference type="ARBA" id="ARBA00004316"/>
    </source>
</evidence>
<evidence type="ECO:0000256" key="2">
    <source>
        <dbReference type="ARBA" id="ARBA00004496"/>
    </source>
</evidence>
<dbReference type="AlphaFoldDB" id="A0A1I7X1W1"/>
<proteinExistence type="predicted"/>
<dbReference type="PANTHER" id="PTHR23005:SF5">
    <property type="entry name" value="NUP637, PUTATIVE-RELATED"/>
    <property type="match status" value="1"/>
</dbReference>
<evidence type="ECO:0000256" key="6">
    <source>
        <dbReference type="SAM" id="MobiDB-lite"/>
    </source>
</evidence>
<dbReference type="WBParaSite" id="Hba_11446">
    <property type="protein sequence ID" value="Hba_11446"/>
    <property type="gene ID" value="Hba_11446"/>
</dbReference>
<sequence length="363" mass="41631">MAGFNFLNEDSSLLPLTYRFQSSMTSFMLPNIPVQPRNGMIRTYENDTRTFTRPYSAKTVFFYKEGDEYFTGIRVPISKSRYRTIDSLLDDLNKNIEMPFGVRRLTTPMGRTPIEDIQQLQHLGKSIPTSPSFKQKLRMSRTLGFNVVPSKQVFFVLNGKGRFYRTLLNPLRLPSMECLLREVSDGLQVAIFRIYSSTGVRIVNVSEILSLTPPKLIACPRHEKAHLTNFVQLPAINPKRYAIRTYKSVSDPSTSTTHSSTNENGIEKKPRGFVSAIRRNTRKTTGVSRKKAIRALPVRFDVKPPNIISIQEQEVFDEETEEQQQDNSASRRTSTPGPAKEKRMSLPLQYPYLIFQLIFALRY</sequence>
<dbReference type="Proteomes" id="UP000095283">
    <property type="component" value="Unplaced"/>
</dbReference>
<dbReference type="InterPro" id="IPR003533">
    <property type="entry name" value="Doublecortin_dom"/>
</dbReference>
<keyword evidence="8" id="KW-1185">Reference proteome</keyword>
<dbReference type="GO" id="GO:0005930">
    <property type="term" value="C:axoneme"/>
    <property type="evidence" value="ECO:0007669"/>
    <property type="project" value="TreeGrafter"/>
</dbReference>
<name>A0A1I7X1W1_HETBA</name>
<feature type="region of interest" description="Disordered" evidence="6">
    <location>
        <begin position="311"/>
        <end position="343"/>
    </location>
</feature>
<protein>
    <submittedName>
        <fullName evidence="9">Doublecortin domain-containing protein</fullName>
    </submittedName>
</protein>
<reference evidence="9" key="1">
    <citation type="submission" date="2016-11" db="UniProtKB">
        <authorList>
            <consortium name="WormBaseParasite"/>
        </authorList>
    </citation>
    <scope>IDENTIFICATION</scope>
</reference>
<accession>A0A1I7X1W1</accession>
<dbReference type="PANTHER" id="PTHR23005">
    <property type="entry name" value="RETINITIS PIGMENTOSA 1 PROTEIN"/>
    <property type="match status" value="1"/>
</dbReference>
<feature type="compositionally biased region" description="Acidic residues" evidence="6">
    <location>
        <begin position="314"/>
        <end position="324"/>
    </location>
</feature>
<keyword evidence="3" id="KW-0963">Cytoplasm</keyword>
<dbReference type="Pfam" id="PF03607">
    <property type="entry name" value="DCX"/>
    <property type="match status" value="1"/>
</dbReference>
<dbReference type="SUPFAM" id="SSF89837">
    <property type="entry name" value="Doublecortin (DC)"/>
    <property type="match status" value="2"/>
</dbReference>
<evidence type="ECO:0000313" key="8">
    <source>
        <dbReference type="Proteomes" id="UP000095283"/>
    </source>
</evidence>
<feature type="domain" description="Doublecortin" evidence="7">
    <location>
        <begin position="58"/>
        <end position="127"/>
    </location>
</feature>
<feature type="region of interest" description="Disordered" evidence="6">
    <location>
        <begin position="247"/>
        <end position="273"/>
    </location>
</feature>
<keyword evidence="5" id="KW-0966">Cell projection</keyword>
<dbReference type="Gene3D" id="3.10.20.230">
    <property type="entry name" value="Doublecortin domain"/>
    <property type="match status" value="2"/>
</dbReference>
<dbReference type="GO" id="GO:0042461">
    <property type="term" value="P:photoreceptor cell development"/>
    <property type="evidence" value="ECO:0007669"/>
    <property type="project" value="TreeGrafter"/>
</dbReference>
<dbReference type="InterPro" id="IPR036572">
    <property type="entry name" value="Doublecortin_dom_sf"/>
</dbReference>
<dbReference type="PROSITE" id="PS50309">
    <property type="entry name" value="DC"/>
    <property type="match status" value="1"/>
</dbReference>
<comment type="subcellular location">
    <subcellularLocation>
        <location evidence="1">Cell projection</location>
    </subcellularLocation>
    <subcellularLocation>
        <location evidence="2">Cytoplasm</location>
    </subcellularLocation>
</comment>
<evidence type="ECO:0000256" key="5">
    <source>
        <dbReference type="ARBA" id="ARBA00023273"/>
    </source>
</evidence>
<feature type="compositionally biased region" description="Polar residues" evidence="6">
    <location>
        <begin position="326"/>
        <end position="336"/>
    </location>
</feature>
<dbReference type="GO" id="GO:0035082">
    <property type="term" value="P:axoneme assembly"/>
    <property type="evidence" value="ECO:0007669"/>
    <property type="project" value="TreeGrafter"/>
</dbReference>
<evidence type="ECO:0000313" key="9">
    <source>
        <dbReference type="WBParaSite" id="Hba_11446"/>
    </source>
</evidence>
<evidence type="ECO:0000259" key="7">
    <source>
        <dbReference type="PROSITE" id="PS50309"/>
    </source>
</evidence>
<evidence type="ECO:0000256" key="3">
    <source>
        <dbReference type="ARBA" id="ARBA00022490"/>
    </source>
</evidence>
<feature type="compositionally biased region" description="Low complexity" evidence="6">
    <location>
        <begin position="248"/>
        <end position="261"/>
    </location>
</feature>